<comment type="caution">
    <text evidence="1">The sequence shown here is derived from an EMBL/GenBank/DDBJ whole genome shotgun (WGS) entry which is preliminary data.</text>
</comment>
<sequence>MYQGVISLGYVDPTNGNEFSASAPLYVLGQRFFSIQGLLVCQLSLIGIPNLMAMDKAESELTLEEGDARTVKDLITAVARKTLTPYTNYEDYTVTYDSEDNVINSLKPKTAFQISENDNRLEKIKQLIGWTGNKMRMEADGNIHTFDPKSAVPFDYEYKFDVADEHTFLSKELRNRFVNPNKTIVKSYEGDDPQFSGNDTSATSNALFPKTETLRFRLVSNTEASNIASARIESHELDSDVGAVTVPMNVGQEVWDFIKVTDSRQGDSVTGNVRSLRRHVKVPLGGGRFIWDTSIRFGTVPGLAPILLGRGAGLGSNLAVSVQALIEAYNGLREDLYGDDQGEGGVLGLIRDLALHVDAHHDTFITKNLHSTDTAFMPVEE</sequence>
<gene>
    <name evidence="1" type="ORF">LCGC14_0385360</name>
</gene>
<name>A0A0F9T741_9ZZZZ</name>
<accession>A0A0F9T741</accession>
<reference evidence="1" key="1">
    <citation type="journal article" date="2015" name="Nature">
        <title>Complex archaea that bridge the gap between prokaryotes and eukaryotes.</title>
        <authorList>
            <person name="Spang A."/>
            <person name="Saw J.H."/>
            <person name="Jorgensen S.L."/>
            <person name="Zaremba-Niedzwiedzka K."/>
            <person name="Martijn J."/>
            <person name="Lind A.E."/>
            <person name="van Eijk R."/>
            <person name="Schleper C."/>
            <person name="Guy L."/>
            <person name="Ettema T.J."/>
        </authorList>
    </citation>
    <scope>NUCLEOTIDE SEQUENCE</scope>
</reference>
<protein>
    <submittedName>
        <fullName evidence="1">Uncharacterized protein</fullName>
    </submittedName>
</protein>
<evidence type="ECO:0000313" key="1">
    <source>
        <dbReference type="EMBL" id="KKN75034.1"/>
    </source>
</evidence>
<dbReference type="AlphaFoldDB" id="A0A0F9T741"/>
<dbReference type="EMBL" id="LAZR01000317">
    <property type="protein sequence ID" value="KKN75034.1"/>
    <property type="molecule type" value="Genomic_DNA"/>
</dbReference>
<organism evidence="1">
    <name type="scientific">marine sediment metagenome</name>
    <dbReference type="NCBI Taxonomy" id="412755"/>
    <lineage>
        <taxon>unclassified sequences</taxon>
        <taxon>metagenomes</taxon>
        <taxon>ecological metagenomes</taxon>
    </lineage>
</organism>
<proteinExistence type="predicted"/>